<dbReference type="EMBL" id="UINC01007237">
    <property type="protein sequence ID" value="SVA32192.1"/>
    <property type="molecule type" value="Genomic_DNA"/>
</dbReference>
<gene>
    <name evidence="2" type="ORF">METZ01_LOCUS85046</name>
</gene>
<evidence type="ECO:0000256" key="1">
    <source>
        <dbReference type="SAM" id="Phobius"/>
    </source>
</evidence>
<keyword evidence="1" id="KW-0472">Membrane</keyword>
<dbReference type="AlphaFoldDB" id="A0A381UVL2"/>
<evidence type="ECO:0000313" key="2">
    <source>
        <dbReference type="EMBL" id="SVA32192.1"/>
    </source>
</evidence>
<protein>
    <submittedName>
        <fullName evidence="2">Uncharacterized protein</fullName>
    </submittedName>
</protein>
<organism evidence="2">
    <name type="scientific">marine metagenome</name>
    <dbReference type="NCBI Taxonomy" id="408172"/>
    <lineage>
        <taxon>unclassified sequences</taxon>
        <taxon>metagenomes</taxon>
        <taxon>ecological metagenomes</taxon>
    </lineage>
</organism>
<accession>A0A381UVL2</accession>
<keyword evidence="1" id="KW-1133">Transmembrane helix</keyword>
<keyword evidence="1" id="KW-0812">Transmembrane</keyword>
<feature type="transmembrane region" description="Helical" evidence="1">
    <location>
        <begin position="7"/>
        <end position="28"/>
    </location>
</feature>
<feature type="non-terminal residue" evidence="2">
    <location>
        <position position="38"/>
    </location>
</feature>
<reference evidence="2" key="1">
    <citation type="submission" date="2018-05" db="EMBL/GenBank/DDBJ databases">
        <authorList>
            <person name="Lanie J.A."/>
            <person name="Ng W.-L."/>
            <person name="Kazmierczak K.M."/>
            <person name="Andrzejewski T.M."/>
            <person name="Davidsen T.M."/>
            <person name="Wayne K.J."/>
            <person name="Tettelin H."/>
            <person name="Glass J.I."/>
            <person name="Rusch D."/>
            <person name="Podicherti R."/>
            <person name="Tsui H.-C.T."/>
            <person name="Winkler M.E."/>
        </authorList>
    </citation>
    <scope>NUCLEOTIDE SEQUENCE</scope>
</reference>
<name>A0A381UVL2_9ZZZZ</name>
<proteinExistence type="predicted"/>
<sequence length="38" mass="4473">MTKTSRYFIKTSFLCFGLGMMSGIWQYGHYVYDWAAPD</sequence>